<reference evidence="1 2" key="1">
    <citation type="journal article" date="2019" name="Sci. Rep.">
        <title>Comparative genomics of chytrid fungi reveal insights into the obligate biotrophic and pathogenic lifestyle of Synchytrium endobioticum.</title>
        <authorList>
            <person name="van de Vossenberg B.T.L.H."/>
            <person name="Warris S."/>
            <person name="Nguyen H.D.T."/>
            <person name="van Gent-Pelzer M.P.E."/>
            <person name="Joly D.L."/>
            <person name="van de Geest H.C."/>
            <person name="Bonants P.J.M."/>
            <person name="Smith D.S."/>
            <person name="Levesque C.A."/>
            <person name="van der Lee T.A.J."/>
        </authorList>
    </citation>
    <scope>NUCLEOTIDE SEQUENCE [LARGE SCALE GENOMIC DNA]</scope>
    <source>
        <strain evidence="1 2">JEL517</strain>
    </source>
</reference>
<dbReference type="Proteomes" id="UP000319731">
    <property type="component" value="Unassembled WGS sequence"/>
</dbReference>
<evidence type="ECO:0000313" key="2">
    <source>
        <dbReference type="Proteomes" id="UP000319731"/>
    </source>
</evidence>
<dbReference type="EMBL" id="QEAO01000005">
    <property type="protein sequence ID" value="TPX36233.1"/>
    <property type="molecule type" value="Genomic_DNA"/>
</dbReference>
<dbReference type="GeneID" id="42002765"/>
<comment type="caution">
    <text evidence="1">The sequence shown here is derived from an EMBL/GenBank/DDBJ whole genome shotgun (WGS) entry which is preliminary data.</text>
</comment>
<protein>
    <submittedName>
        <fullName evidence="1">Uncharacterized protein</fullName>
    </submittedName>
</protein>
<evidence type="ECO:0000313" key="1">
    <source>
        <dbReference type="EMBL" id="TPX36233.1"/>
    </source>
</evidence>
<keyword evidence="2" id="KW-1185">Reference proteome</keyword>
<accession>A0A507CFE3</accession>
<sequence>MPPYGFFKKIAQSGSAVGVYVSGDEWVLDVAKVSSMQESRV</sequence>
<dbReference type="RefSeq" id="XP_031026546.1">
    <property type="nucleotide sequence ID" value="XM_031167468.1"/>
</dbReference>
<name>A0A507CFE3_9FUNG</name>
<gene>
    <name evidence="1" type="ORF">SmJEL517_g01540</name>
</gene>
<organism evidence="1 2">
    <name type="scientific">Synchytrium microbalum</name>
    <dbReference type="NCBI Taxonomy" id="1806994"/>
    <lineage>
        <taxon>Eukaryota</taxon>
        <taxon>Fungi</taxon>
        <taxon>Fungi incertae sedis</taxon>
        <taxon>Chytridiomycota</taxon>
        <taxon>Chytridiomycota incertae sedis</taxon>
        <taxon>Chytridiomycetes</taxon>
        <taxon>Synchytriales</taxon>
        <taxon>Synchytriaceae</taxon>
        <taxon>Synchytrium</taxon>
    </lineage>
</organism>
<dbReference type="AlphaFoldDB" id="A0A507CFE3"/>
<proteinExistence type="predicted"/>